<dbReference type="Proteomes" id="UP000694867">
    <property type="component" value="Unplaced"/>
</dbReference>
<dbReference type="AlphaFoldDB" id="A0AAJ6QTY1"/>
<keyword evidence="2 5" id="KW-0812">Transmembrane</keyword>
<evidence type="ECO:0000313" key="8">
    <source>
        <dbReference type="RefSeq" id="XP_003743663.1"/>
    </source>
</evidence>
<keyword evidence="4 5" id="KW-0472">Membrane</keyword>
<evidence type="ECO:0000256" key="1">
    <source>
        <dbReference type="ARBA" id="ARBA00004325"/>
    </source>
</evidence>
<dbReference type="Pfam" id="PF04588">
    <property type="entry name" value="HIG_1_N"/>
    <property type="match status" value="1"/>
</dbReference>
<keyword evidence="7" id="KW-1185">Reference proteome</keyword>
<evidence type="ECO:0000256" key="4">
    <source>
        <dbReference type="ARBA" id="ARBA00023136"/>
    </source>
</evidence>
<feature type="transmembrane region" description="Helical" evidence="5">
    <location>
        <begin position="69"/>
        <end position="89"/>
    </location>
</feature>
<dbReference type="RefSeq" id="XP_003743663.1">
    <property type="nucleotide sequence ID" value="XM_003743615.2"/>
</dbReference>
<organism evidence="7 9">
    <name type="scientific">Galendromus occidentalis</name>
    <name type="common">western predatory mite</name>
    <dbReference type="NCBI Taxonomy" id="34638"/>
    <lineage>
        <taxon>Eukaryota</taxon>
        <taxon>Metazoa</taxon>
        <taxon>Ecdysozoa</taxon>
        <taxon>Arthropoda</taxon>
        <taxon>Chelicerata</taxon>
        <taxon>Arachnida</taxon>
        <taxon>Acari</taxon>
        <taxon>Parasitiformes</taxon>
        <taxon>Mesostigmata</taxon>
        <taxon>Gamasina</taxon>
        <taxon>Phytoseioidea</taxon>
        <taxon>Phytoseiidae</taxon>
        <taxon>Typhlodrominae</taxon>
        <taxon>Galendromus</taxon>
    </lineage>
</organism>
<dbReference type="InterPro" id="IPR050355">
    <property type="entry name" value="RCF1"/>
</dbReference>
<comment type="subcellular location">
    <subcellularLocation>
        <location evidence="1">Mitochondrion membrane</location>
    </subcellularLocation>
</comment>
<dbReference type="GO" id="GO:0031966">
    <property type="term" value="C:mitochondrial membrane"/>
    <property type="evidence" value="ECO:0007669"/>
    <property type="project" value="UniProtKB-SubCell"/>
</dbReference>
<dbReference type="GO" id="GO:0097250">
    <property type="term" value="P:mitochondrial respirasome assembly"/>
    <property type="evidence" value="ECO:0007669"/>
    <property type="project" value="TreeGrafter"/>
</dbReference>
<name>A0AAJ6QTY1_9ACAR</name>
<dbReference type="InterPro" id="IPR007667">
    <property type="entry name" value="Hypoxia_induced_domain"/>
</dbReference>
<dbReference type="GeneID" id="100905974"/>
<proteinExistence type="predicted"/>
<evidence type="ECO:0000256" key="3">
    <source>
        <dbReference type="ARBA" id="ARBA00022989"/>
    </source>
</evidence>
<keyword evidence="3 5" id="KW-1133">Transmembrane helix</keyword>
<evidence type="ECO:0000256" key="2">
    <source>
        <dbReference type="ARBA" id="ARBA00022692"/>
    </source>
</evidence>
<accession>A0AAJ6QTY1</accession>
<feature type="domain" description="HIG1" evidence="6">
    <location>
        <begin position="6"/>
        <end position="101"/>
    </location>
</feature>
<protein>
    <submittedName>
        <fullName evidence="8 9">HIG1 domain family member 2A, mitochondrial</fullName>
    </submittedName>
</protein>
<sequence length="107" mass="12042">MPEVDPSYEELEWVTVKHLDEPRERFADAKRKFRENPFLPIGLLGTTLCLAFGLRAMMQGNRAQSQLMMRGRVLAQGATVAALVFGFVIKSQKDLKKMAATAEKKSE</sequence>
<evidence type="ECO:0000259" key="6">
    <source>
        <dbReference type="PROSITE" id="PS51503"/>
    </source>
</evidence>
<gene>
    <name evidence="8 9" type="primary">LOC100905974</name>
</gene>
<dbReference type="PANTHER" id="PTHR12297:SF18">
    <property type="entry name" value="HIG1 DOMAIN FAMILY MEMBER 2A"/>
    <property type="match status" value="1"/>
</dbReference>
<evidence type="ECO:0000313" key="7">
    <source>
        <dbReference type="Proteomes" id="UP000694867"/>
    </source>
</evidence>
<evidence type="ECO:0000256" key="5">
    <source>
        <dbReference type="SAM" id="Phobius"/>
    </source>
</evidence>
<dbReference type="PANTHER" id="PTHR12297">
    <property type="entry name" value="HYPOXIA-INDUCBILE GENE 1 HIG1 -RELATED"/>
    <property type="match status" value="1"/>
</dbReference>
<dbReference type="PROSITE" id="PS51503">
    <property type="entry name" value="HIG1"/>
    <property type="match status" value="1"/>
</dbReference>
<feature type="transmembrane region" description="Helical" evidence="5">
    <location>
        <begin position="38"/>
        <end position="57"/>
    </location>
</feature>
<dbReference type="RefSeq" id="XP_003743664.1">
    <property type="nucleotide sequence ID" value="XM_003743616.2"/>
</dbReference>
<dbReference type="KEGG" id="goe:100905974"/>
<dbReference type="Gene3D" id="6.10.140.1320">
    <property type="match status" value="1"/>
</dbReference>
<reference evidence="8 9" key="1">
    <citation type="submission" date="2025-04" db="UniProtKB">
        <authorList>
            <consortium name="RefSeq"/>
        </authorList>
    </citation>
    <scope>IDENTIFICATION</scope>
</reference>
<evidence type="ECO:0000313" key="9">
    <source>
        <dbReference type="RefSeq" id="XP_003743664.1"/>
    </source>
</evidence>